<sequence length="93" mass="10063">YYRPRGGYQAVPVQDYGAGRGHSHDRLPCCGIGIGWFLFIFGFFLGAIPWYVGAFLLWCSRVDYREKPGYVACTIAAVLATIAIIIGATAGAA</sequence>
<dbReference type="eggNOG" id="ENOG502S1S5">
    <property type="taxonomic scope" value="Eukaryota"/>
</dbReference>
<dbReference type="PANTHER" id="PTHR46631">
    <property type="entry name" value="60S RIBOSOMAL PROTEIN L18A-LIKE"/>
    <property type="match status" value="1"/>
</dbReference>
<keyword evidence="1" id="KW-1133">Transmembrane helix</keyword>
<dbReference type="KEGG" id="obr:102707451"/>
<reference evidence="2" key="1">
    <citation type="journal article" date="2013" name="Nat. Commun.">
        <title>Whole-genome sequencing of Oryza brachyantha reveals mechanisms underlying Oryza genome evolution.</title>
        <authorList>
            <person name="Chen J."/>
            <person name="Huang Q."/>
            <person name="Gao D."/>
            <person name="Wang J."/>
            <person name="Lang Y."/>
            <person name="Liu T."/>
            <person name="Li B."/>
            <person name="Bai Z."/>
            <person name="Luis Goicoechea J."/>
            <person name="Liang C."/>
            <person name="Chen C."/>
            <person name="Zhang W."/>
            <person name="Sun S."/>
            <person name="Liao Y."/>
            <person name="Zhang X."/>
            <person name="Yang L."/>
            <person name="Song C."/>
            <person name="Wang M."/>
            <person name="Shi J."/>
            <person name="Liu G."/>
            <person name="Liu J."/>
            <person name="Zhou H."/>
            <person name="Zhou W."/>
            <person name="Yu Q."/>
            <person name="An N."/>
            <person name="Chen Y."/>
            <person name="Cai Q."/>
            <person name="Wang B."/>
            <person name="Liu B."/>
            <person name="Min J."/>
            <person name="Huang Y."/>
            <person name="Wu H."/>
            <person name="Li Z."/>
            <person name="Zhang Y."/>
            <person name="Yin Y."/>
            <person name="Song W."/>
            <person name="Jiang J."/>
            <person name="Jackson S.A."/>
            <person name="Wing R.A."/>
            <person name="Wang J."/>
            <person name="Chen M."/>
        </authorList>
    </citation>
    <scope>NUCLEOTIDE SEQUENCE [LARGE SCALE GENOMIC DNA]</scope>
    <source>
        <strain evidence="2">cv. IRGC 101232</strain>
    </source>
</reference>
<evidence type="ECO:0000313" key="2">
    <source>
        <dbReference type="EnsemblPlants" id="OB01G19170.1"/>
    </source>
</evidence>
<accession>J3KY61</accession>
<keyword evidence="1" id="KW-0812">Transmembrane</keyword>
<feature type="transmembrane region" description="Helical" evidence="1">
    <location>
        <begin position="34"/>
        <end position="58"/>
    </location>
</feature>
<protein>
    <recommendedName>
        <fullName evidence="4">60S ribosomal protein L18a-like protein</fullName>
    </recommendedName>
</protein>
<dbReference type="PANTHER" id="PTHR46631:SF2">
    <property type="entry name" value="OS01G0242900 PROTEIN"/>
    <property type="match status" value="1"/>
</dbReference>
<dbReference type="Proteomes" id="UP000006038">
    <property type="component" value="Chromosome 1"/>
</dbReference>
<reference evidence="2" key="2">
    <citation type="submission" date="2013-04" db="UniProtKB">
        <authorList>
            <consortium name="EnsemblPlants"/>
        </authorList>
    </citation>
    <scope>IDENTIFICATION</scope>
</reference>
<dbReference type="GeneID" id="102707451"/>
<keyword evidence="3" id="KW-1185">Reference proteome</keyword>
<dbReference type="AlphaFoldDB" id="J3KY61"/>
<dbReference type="EnsemblPlants" id="OB01G19170.1">
    <property type="protein sequence ID" value="OB01G19170.1"/>
    <property type="gene ID" value="OB01G19170"/>
</dbReference>
<organism evidence="2">
    <name type="scientific">Oryza brachyantha</name>
    <name type="common">malo sina</name>
    <dbReference type="NCBI Taxonomy" id="4533"/>
    <lineage>
        <taxon>Eukaryota</taxon>
        <taxon>Viridiplantae</taxon>
        <taxon>Streptophyta</taxon>
        <taxon>Embryophyta</taxon>
        <taxon>Tracheophyta</taxon>
        <taxon>Spermatophyta</taxon>
        <taxon>Magnoliopsida</taxon>
        <taxon>Liliopsida</taxon>
        <taxon>Poales</taxon>
        <taxon>Poaceae</taxon>
        <taxon>BOP clade</taxon>
        <taxon>Oryzoideae</taxon>
        <taxon>Oryzeae</taxon>
        <taxon>Oryzinae</taxon>
        <taxon>Oryza</taxon>
    </lineage>
</organism>
<name>J3KY61_ORYBR</name>
<dbReference type="OrthoDB" id="1304551at2759"/>
<evidence type="ECO:0000256" key="1">
    <source>
        <dbReference type="SAM" id="Phobius"/>
    </source>
</evidence>
<dbReference type="OMA" id="NDHREWI"/>
<evidence type="ECO:0000313" key="3">
    <source>
        <dbReference type="Proteomes" id="UP000006038"/>
    </source>
</evidence>
<dbReference type="Gramene" id="OB01G19170.1">
    <property type="protein sequence ID" value="OB01G19170.1"/>
    <property type="gene ID" value="OB01G19170"/>
</dbReference>
<dbReference type="InterPro" id="IPR044804">
    <property type="entry name" value="Ribosomal_eL20z-like"/>
</dbReference>
<keyword evidence="1" id="KW-0472">Membrane</keyword>
<dbReference type="HOGENOM" id="CLU_183457_0_0_1"/>
<evidence type="ECO:0008006" key="4">
    <source>
        <dbReference type="Google" id="ProtNLM"/>
    </source>
</evidence>
<dbReference type="STRING" id="4533.J3KY61"/>
<feature type="transmembrane region" description="Helical" evidence="1">
    <location>
        <begin position="70"/>
        <end position="92"/>
    </location>
</feature>
<proteinExistence type="predicted"/>